<comment type="caution">
    <text evidence="3">The sequence shown here is derived from an EMBL/GenBank/DDBJ whole genome shotgun (WGS) entry which is preliminary data.</text>
</comment>
<feature type="non-terminal residue" evidence="3">
    <location>
        <position position="74"/>
    </location>
</feature>
<dbReference type="CDD" id="cd22231">
    <property type="entry name" value="RHH_NikR_HicB-like"/>
    <property type="match status" value="1"/>
</dbReference>
<evidence type="ECO:0008006" key="4">
    <source>
        <dbReference type="Google" id="ProtNLM"/>
    </source>
</evidence>
<sequence>MSTLNVSLPDSMRAFIDRIVSEGGYSTASEYIRELVRGDQQRAVEARLEGLLLEGLESGEPVEISEAWWQKKKA</sequence>
<dbReference type="Pfam" id="PF03693">
    <property type="entry name" value="ParD_antitoxin"/>
    <property type="match status" value="1"/>
</dbReference>
<dbReference type="AlphaFoldDB" id="X0TLH6"/>
<accession>X0TLH6</accession>
<evidence type="ECO:0000256" key="1">
    <source>
        <dbReference type="ARBA" id="ARBA00008580"/>
    </source>
</evidence>
<proteinExistence type="inferred from homology"/>
<dbReference type="PANTHER" id="PTHR36582:SF2">
    <property type="entry name" value="ANTITOXIN PARD"/>
    <property type="match status" value="1"/>
</dbReference>
<keyword evidence="2" id="KW-1277">Toxin-antitoxin system</keyword>
<dbReference type="PANTHER" id="PTHR36582">
    <property type="entry name" value="ANTITOXIN PARD"/>
    <property type="match status" value="1"/>
</dbReference>
<dbReference type="EMBL" id="BARS01016544">
    <property type="protein sequence ID" value="GAF88121.1"/>
    <property type="molecule type" value="Genomic_DNA"/>
</dbReference>
<dbReference type="Gene3D" id="6.10.10.120">
    <property type="entry name" value="Antitoxin ParD1-like"/>
    <property type="match status" value="1"/>
</dbReference>
<evidence type="ECO:0000256" key="2">
    <source>
        <dbReference type="ARBA" id="ARBA00022649"/>
    </source>
</evidence>
<name>X0TLH6_9ZZZZ</name>
<dbReference type="InterPro" id="IPR010985">
    <property type="entry name" value="Ribbon_hlx_hlx"/>
</dbReference>
<evidence type="ECO:0000313" key="3">
    <source>
        <dbReference type="EMBL" id="GAF88121.1"/>
    </source>
</evidence>
<dbReference type="InterPro" id="IPR038296">
    <property type="entry name" value="ParD_sf"/>
</dbReference>
<comment type="similarity">
    <text evidence="1">Belongs to the ParD antitoxin family.</text>
</comment>
<reference evidence="3" key="1">
    <citation type="journal article" date="2014" name="Front. Microbiol.">
        <title>High frequency of phylogenetically diverse reductive dehalogenase-homologous genes in deep subseafloor sedimentary metagenomes.</title>
        <authorList>
            <person name="Kawai M."/>
            <person name="Futagami T."/>
            <person name="Toyoda A."/>
            <person name="Takaki Y."/>
            <person name="Nishi S."/>
            <person name="Hori S."/>
            <person name="Arai W."/>
            <person name="Tsubouchi T."/>
            <person name="Morono Y."/>
            <person name="Uchiyama I."/>
            <person name="Ito T."/>
            <person name="Fujiyama A."/>
            <person name="Inagaki F."/>
            <person name="Takami H."/>
        </authorList>
    </citation>
    <scope>NUCLEOTIDE SEQUENCE</scope>
    <source>
        <strain evidence="3">Expedition CK06-06</strain>
    </source>
</reference>
<gene>
    <name evidence="3" type="ORF">S01H1_27203</name>
</gene>
<dbReference type="NCBIfam" id="TIGR02606">
    <property type="entry name" value="antidote_CC2985"/>
    <property type="match status" value="1"/>
</dbReference>
<organism evidence="3">
    <name type="scientific">marine sediment metagenome</name>
    <dbReference type="NCBI Taxonomy" id="412755"/>
    <lineage>
        <taxon>unclassified sequences</taxon>
        <taxon>metagenomes</taxon>
        <taxon>ecological metagenomes</taxon>
    </lineage>
</organism>
<dbReference type="InterPro" id="IPR022789">
    <property type="entry name" value="ParD"/>
</dbReference>
<dbReference type="GO" id="GO:0006355">
    <property type="term" value="P:regulation of DNA-templated transcription"/>
    <property type="evidence" value="ECO:0007669"/>
    <property type="project" value="InterPro"/>
</dbReference>
<dbReference type="SUPFAM" id="SSF47598">
    <property type="entry name" value="Ribbon-helix-helix"/>
    <property type="match status" value="1"/>
</dbReference>
<protein>
    <recommendedName>
        <fullName evidence="4">Ribbon-helix-helix protein CopG domain-containing protein</fullName>
    </recommendedName>
</protein>